<evidence type="ECO:0000256" key="5">
    <source>
        <dbReference type="ARBA" id="ARBA00038359"/>
    </source>
</evidence>
<sequence length="276" mass="30888">MDHPPDLAQTPAAAPPPGQMPNFVNPPSQQAAMIAVSTVMMALTLTFVSLRLYNSLWVTKKPGIEDWLCVLAMIFSFTYAGIVLDLSFVSRHMWDVPLIWFTENYWKAIRDDNTQIRFAGNTIQAFAYFTSRLPILILYLRLFGRNQSFRILCYGGMAADFAIYLTAVPLLSYFCTPPIHGGDWNSLDVFAKCKQLLDWAVIQGSLDIALNVYIFILPLPTVLNLHMAPGKKLGVLAIFLTGLLAVVASGVGFYYRHQLSFTPDVNWNEGAYICMS</sequence>
<evidence type="ECO:0000256" key="6">
    <source>
        <dbReference type="SAM" id="MobiDB-lite"/>
    </source>
</evidence>
<proteinExistence type="inferred from homology"/>
<feature type="transmembrane region" description="Helical" evidence="7">
    <location>
        <begin position="31"/>
        <end position="53"/>
    </location>
</feature>
<feature type="transmembrane region" description="Helical" evidence="7">
    <location>
        <begin position="151"/>
        <end position="174"/>
    </location>
</feature>
<feature type="transmembrane region" description="Helical" evidence="7">
    <location>
        <begin position="65"/>
        <end position="84"/>
    </location>
</feature>
<evidence type="ECO:0000256" key="4">
    <source>
        <dbReference type="ARBA" id="ARBA00023136"/>
    </source>
</evidence>
<reference evidence="10" key="1">
    <citation type="journal article" date="2023" name="Mol. Phylogenet. Evol.">
        <title>Genome-scale phylogeny and comparative genomics of the fungal order Sordariales.</title>
        <authorList>
            <person name="Hensen N."/>
            <person name="Bonometti L."/>
            <person name="Westerberg I."/>
            <person name="Brannstrom I.O."/>
            <person name="Guillou S."/>
            <person name="Cros-Aarteil S."/>
            <person name="Calhoun S."/>
            <person name="Haridas S."/>
            <person name="Kuo A."/>
            <person name="Mondo S."/>
            <person name="Pangilinan J."/>
            <person name="Riley R."/>
            <person name="LaButti K."/>
            <person name="Andreopoulos B."/>
            <person name="Lipzen A."/>
            <person name="Chen C."/>
            <person name="Yan M."/>
            <person name="Daum C."/>
            <person name="Ng V."/>
            <person name="Clum A."/>
            <person name="Steindorff A."/>
            <person name="Ohm R.A."/>
            <person name="Martin F."/>
            <person name="Silar P."/>
            <person name="Natvig D.O."/>
            <person name="Lalanne C."/>
            <person name="Gautier V."/>
            <person name="Ament-Velasquez S.L."/>
            <person name="Kruys A."/>
            <person name="Hutchinson M.I."/>
            <person name="Powell A.J."/>
            <person name="Barry K."/>
            <person name="Miller A.N."/>
            <person name="Grigoriev I.V."/>
            <person name="Debuchy R."/>
            <person name="Gladieux P."/>
            <person name="Hiltunen Thoren M."/>
            <person name="Johannesson H."/>
        </authorList>
    </citation>
    <scope>NUCLEOTIDE SEQUENCE [LARGE SCALE GENOMIC DNA]</scope>
    <source>
        <strain evidence="10">CBS 340.73</strain>
    </source>
</reference>
<comment type="subcellular location">
    <subcellularLocation>
        <location evidence="1">Membrane</location>
        <topology evidence="1">Multi-pass membrane protein</topology>
    </subcellularLocation>
</comment>
<evidence type="ECO:0000256" key="1">
    <source>
        <dbReference type="ARBA" id="ARBA00004141"/>
    </source>
</evidence>
<evidence type="ECO:0000313" key="9">
    <source>
        <dbReference type="EMBL" id="KAK3934388.1"/>
    </source>
</evidence>
<feature type="region of interest" description="Disordered" evidence="6">
    <location>
        <begin position="1"/>
        <end position="21"/>
    </location>
</feature>
<dbReference type="Proteomes" id="UP001303473">
    <property type="component" value="Unassembled WGS sequence"/>
</dbReference>
<feature type="transmembrane region" description="Helical" evidence="7">
    <location>
        <begin position="233"/>
        <end position="255"/>
    </location>
</feature>
<gene>
    <name evidence="9" type="ORF">QBC46DRAFT_273902</name>
</gene>
<evidence type="ECO:0000313" key="10">
    <source>
        <dbReference type="Proteomes" id="UP001303473"/>
    </source>
</evidence>
<evidence type="ECO:0000259" key="8">
    <source>
        <dbReference type="Pfam" id="PF20684"/>
    </source>
</evidence>
<name>A0AAN6MY54_9PEZI</name>
<feature type="compositionally biased region" description="Low complexity" evidence="6">
    <location>
        <begin position="1"/>
        <end position="12"/>
    </location>
</feature>
<organism evidence="9 10">
    <name type="scientific">Diplogelasinospora grovesii</name>
    <dbReference type="NCBI Taxonomy" id="303347"/>
    <lineage>
        <taxon>Eukaryota</taxon>
        <taxon>Fungi</taxon>
        <taxon>Dikarya</taxon>
        <taxon>Ascomycota</taxon>
        <taxon>Pezizomycotina</taxon>
        <taxon>Sordariomycetes</taxon>
        <taxon>Sordariomycetidae</taxon>
        <taxon>Sordariales</taxon>
        <taxon>Diplogelasinosporaceae</taxon>
        <taxon>Diplogelasinospora</taxon>
    </lineage>
</organism>
<evidence type="ECO:0000256" key="2">
    <source>
        <dbReference type="ARBA" id="ARBA00022692"/>
    </source>
</evidence>
<accession>A0AAN6MY54</accession>
<dbReference type="InterPro" id="IPR049326">
    <property type="entry name" value="Rhodopsin_dom_fungi"/>
</dbReference>
<dbReference type="Pfam" id="PF20684">
    <property type="entry name" value="Fung_rhodopsin"/>
    <property type="match status" value="1"/>
</dbReference>
<dbReference type="PANTHER" id="PTHR33048">
    <property type="entry name" value="PTH11-LIKE INTEGRAL MEMBRANE PROTEIN (AFU_ORTHOLOGUE AFUA_5G11245)"/>
    <property type="match status" value="1"/>
</dbReference>
<comment type="similarity">
    <text evidence="5">Belongs to the SAT4 family.</text>
</comment>
<feature type="domain" description="Rhodopsin" evidence="8">
    <location>
        <begin position="50"/>
        <end position="269"/>
    </location>
</feature>
<dbReference type="GO" id="GO:0016020">
    <property type="term" value="C:membrane"/>
    <property type="evidence" value="ECO:0007669"/>
    <property type="project" value="UniProtKB-SubCell"/>
</dbReference>
<protein>
    <recommendedName>
        <fullName evidence="8">Rhodopsin domain-containing protein</fullName>
    </recommendedName>
</protein>
<dbReference type="InterPro" id="IPR052337">
    <property type="entry name" value="SAT4-like"/>
</dbReference>
<dbReference type="EMBL" id="MU853995">
    <property type="protein sequence ID" value="KAK3934388.1"/>
    <property type="molecule type" value="Genomic_DNA"/>
</dbReference>
<dbReference type="PANTHER" id="PTHR33048:SF158">
    <property type="entry name" value="MEMBRANE PROTEIN PTH11-LIKE, PUTATIVE-RELATED"/>
    <property type="match status" value="1"/>
</dbReference>
<keyword evidence="10" id="KW-1185">Reference proteome</keyword>
<feature type="transmembrane region" description="Helical" evidence="7">
    <location>
        <begin position="125"/>
        <end position="144"/>
    </location>
</feature>
<feature type="transmembrane region" description="Helical" evidence="7">
    <location>
        <begin position="208"/>
        <end position="226"/>
    </location>
</feature>
<evidence type="ECO:0000256" key="3">
    <source>
        <dbReference type="ARBA" id="ARBA00022989"/>
    </source>
</evidence>
<dbReference type="AlphaFoldDB" id="A0AAN6MY54"/>
<evidence type="ECO:0000256" key="7">
    <source>
        <dbReference type="SAM" id="Phobius"/>
    </source>
</evidence>
<keyword evidence="4 7" id="KW-0472">Membrane</keyword>
<keyword evidence="2 7" id="KW-0812">Transmembrane</keyword>
<keyword evidence="3 7" id="KW-1133">Transmembrane helix</keyword>
<comment type="caution">
    <text evidence="9">The sequence shown here is derived from an EMBL/GenBank/DDBJ whole genome shotgun (WGS) entry which is preliminary data.</text>
</comment>